<comment type="caution">
    <text evidence="5">The sequence shown here is derived from an EMBL/GenBank/DDBJ whole genome shotgun (WGS) entry which is preliminary data.</text>
</comment>
<evidence type="ECO:0008006" key="7">
    <source>
        <dbReference type="Google" id="ProtNLM"/>
    </source>
</evidence>
<gene>
    <name evidence="5" type="ORF">SAPIO_CDS8310</name>
</gene>
<reference evidence="5 6" key="1">
    <citation type="journal article" date="2014" name="Genome Announc.">
        <title>Draft genome sequence of the pathogenic fungus Scedosporium apiospermum.</title>
        <authorList>
            <person name="Vandeputte P."/>
            <person name="Ghamrawi S."/>
            <person name="Rechenmann M."/>
            <person name="Iltis A."/>
            <person name="Giraud S."/>
            <person name="Fleury M."/>
            <person name="Thornton C."/>
            <person name="Delhaes L."/>
            <person name="Meyer W."/>
            <person name="Papon N."/>
            <person name="Bouchara J.P."/>
        </authorList>
    </citation>
    <scope>NUCLEOTIDE SEQUENCE [LARGE SCALE GENOMIC DNA]</scope>
    <source>
        <strain evidence="5 6">IHEM 14462</strain>
    </source>
</reference>
<name>A0A084FZC3_PSEDA</name>
<dbReference type="Proteomes" id="UP000028545">
    <property type="component" value="Unassembled WGS sequence"/>
</dbReference>
<comment type="similarity">
    <text evidence="3">Belongs to the ustYa family.</text>
</comment>
<dbReference type="EMBL" id="JOWA01000121">
    <property type="protein sequence ID" value="KEZ40435.1"/>
    <property type="molecule type" value="Genomic_DNA"/>
</dbReference>
<dbReference type="GO" id="GO:0016491">
    <property type="term" value="F:oxidoreductase activity"/>
    <property type="evidence" value="ECO:0007669"/>
    <property type="project" value="UniProtKB-KW"/>
</dbReference>
<dbReference type="OMA" id="TINHMKW"/>
<dbReference type="Pfam" id="PF11807">
    <property type="entry name" value="UstYa"/>
    <property type="match status" value="1"/>
</dbReference>
<evidence type="ECO:0000256" key="1">
    <source>
        <dbReference type="ARBA" id="ARBA00004685"/>
    </source>
</evidence>
<evidence type="ECO:0000256" key="4">
    <source>
        <dbReference type="SAM" id="MobiDB-lite"/>
    </source>
</evidence>
<evidence type="ECO:0000256" key="3">
    <source>
        <dbReference type="ARBA" id="ARBA00035112"/>
    </source>
</evidence>
<organism evidence="5 6">
    <name type="scientific">Pseudallescheria apiosperma</name>
    <name type="common">Scedosporium apiospermum</name>
    <dbReference type="NCBI Taxonomy" id="563466"/>
    <lineage>
        <taxon>Eukaryota</taxon>
        <taxon>Fungi</taxon>
        <taxon>Dikarya</taxon>
        <taxon>Ascomycota</taxon>
        <taxon>Pezizomycotina</taxon>
        <taxon>Sordariomycetes</taxon>
        <taxon>Hypocreomycetidae</taxon>
        <taxon>Microascales</taxon>
        <taxon>Microascaceae</taxon>
        <taxon>Scedosporium</taxon>
    </lineage>
</organism>
<proteinExistence type="inferred from homology"/>
<protein>
    <recommendedName>
        <fullName evidence="7">Oxidase ustYa</fullName>
    </recommendedName>
</protein>
<sequence>MAKGPYEQLQAAEDVHDDSSSDVTIPFMDDEDPMQWKEGYDGPPRSRKARFLSAIEKLKPIRWLMEIGLVITVVVLLVQRRQSTYDSQKPELAGDITGFAPRFSQKIVTFEFNDEYIPIHTAKFFRAKTHRKWLDLVPKGLGFLEMQNPEEYDNLPVPLDDFVNKTVFTTSMTHQLHCLHSIIDSYTRLSLDWQVKHNEWHVQHCFEYLRQSIMCCGDVALEGQETTFPEGERGGSDGWGAQHVCKDYDEIYEYLEAARANDEVWI</sequence>
<keyword evidence="2" id="KW-0560">Oxidoreductase</keyword>
<dbReference type="GO" id="GO:0043386">
    <property type="term" value="P:mycotoxin biosynthetic process"/>
    <property type="evidence" value="ECO:0007669"/>
    <property type="project" value="InterPro"/>
</dbReference>
<dbReference type="PANTHER" id="PTHR33365:SF11">
    <property type="entry name" value="TAT PATHWAY SIGNAL SEQUENCE"/>
    <property type="match status" value="1"/>
</dbReference>
<evidence type="ECO:0000313" key="5">
    <source>
        <dbReference type="EMBL" id="KEZ40435.1"/>
    </source>
</evidence>
<feature type="region of interest" description="Disordered" evidence="4">
    <location>
        <begin position="1"/>
        <end position="28"/>
    </location>
</feature>
<dbReference type="RefSeq" id="XP_016640234.1">
    <property type="nucleotide sequence ID" value="XM_016789971.1"/>
</dbReference>
<dbReference type="GeneID" id="27727382"/>
<dbReference type="PANTHER" id="PTHR33365">
    <property type="entry name" value="YALI0B05434P"/>
    <property type="match status" value="1"/>
</dbReference>
<dbReference type="HOGENOM" id="CLU_042941_4_0_1"/>
<evidence type="ECO:0000313" key="6">
    <source>
        <dbReference type="Proteomes" id="UP000028545"/>
    </source>
</evidence>
<accession>A0A084FZC3</accession>
<dbReference type="KEGG" id="sapo:SAPIO_CDS8310"/>
<comment type="pathway">
    <text evidence="1">Mycotoxin biosynthesis.</text>
</comment>
<dbReference type="OrthoDB" id="3687641at2759"/>
<evidence type="ECO:0000256" key="2">
    <source>
        <dbReference type="ARBA" id="ARBA00023002"/>
    </source>
</evidence>
<dbReference type="AlphaFoldDB" id="A0A084FZC3"/>
<keyword evidence="6" id="KW-1185">Reference proteome</keyword>
<dbReference type="VEuPathDB" id="FungiDB:SAPIO_CDS8310"/>
<dbReference type="InterPro" id="IPR021765">
    <property type="entry name" value="UstYa-like"/>
</dbReference>